<name>A0A1G7UNI2_THETY</name>
<sequence length="153" mass="18461">MHGTIFQLEEKPLRFEEDFACEEDFYEGFVGIIADYVSEDVNKEEEINYFITYLGKYGIIYNSEEQSIVFPEGFKAKYFSERFLKLKKIIEDLIIEEFSTDSTKVWILKNLIEEKYGIYIYHKGSWRTFDEFVRYNLKEGQEYYIGTVLDYHF</sequence>
<proteinExistence type="predicted"/>
<dbReference type="EMBL" id="FNBS01000081">
    <property type="protein sequence ID" value="SDG49155.1"/>
    <property type="molecule type" value="Genomic_DNA"/>
</dbReference>
<evidence type="ECO:0000313" key="1">
    <source>
        <dbReference type="EMBL" id="SDG49155.1"/>
    </source>
</evidence>
<dbReference type="AlphaFoldDB" id="A0A1G7UNI2"/>
<accession>A0A1G7UNI2</accession>
<dbReference type="RefSeq" id="WP_074592859.1">
    <property type="nucleotide sequence ID" value="NZ_FNBS01000081.1"/>
</dbReference>
<gene>
    <name evidence="1" type="ORF">SAMN04244560_02440</name>
</gene>
<evidence type="ECO:0000313" key="2">
    <source>
        <dbReference type="Proteomes" id="UP000183404"/>
    </source>
</evidence>
<protein>
    <submittedName>
        <fullName evidence="1">Uncharacterized protein</fullName>
    </submittedName>
</protein>
<reference evidence="1 2" key="1">
    <citation type="submission" date="2016-10" db="EMBL/GenBank/DDBJ databases">
        <authorList>
            <person name="de Groot N.N."/>
        </authorList>
    </citation>
    <scope>NUCLEOTIDE SEQUENCE [LARGE SCALE GENOMIC DNA]</scope>
    <source>
        <strain evidence="1 2">DSM 569</strain>
    </source>
</reference>
<organism evidence="1 2">
    <name type="scientific">Thermoanaerobacter thermohydrosulfuricus</name>
    <name type="common">Clostridium thermohydrosulfuricum</name>
    <dbReference type="NCBI Taxonomy" id="1516"/>
    <lineage>
        <taxon>Bacteria</taxon>
        <taxon>Bacillati</taxon>
        <taxon>Bacillota</taxon>
        <taxon>Clostridia</taxon>
        <taxon>Thermoanaerobacterales</taxon>
        <taxon>Thermoanaerobacteraceae</taxon>
        <taxon>Thermoanaerobacter</taxon>
    </lineage>
</organism>
<dbReference type="Proteomes" id="UP000183404">
    <property type="component" value="Unassembled WGS sequence"/>
</dbReference>